<organism evidence="1 2">
    <name type="scientific">Ancylostoma duodenale</name>
    <dbReference type="NCBI Taxonomy" id="51022"/>
    <lineage>
        <taxon>Eukaryota</taxon>
        <taxon>Metazoa</taxon>
        <taxon>Ecdysozoa</taxon>
        <taxon>Nematoda</taxon>
        <taxon>Chromadorea</taxon>
        <taxon>Rhabditida</taxon>
        <taxon>Rhabditina</taxon>
        <taxon>Rhabditomorpha</taxon>
        <taxon>Strongyloidea</taxon>
        <taxon>Ancylostomatidae</taxon>
        <taxon>Ancylostomatinae</taxon>
        <taxon>Ancylostoma</taxon>
    </lineage>
</organism>
<dbReference type="Proteomes" id="UP000054047">
    <property type="component" value="Unassembled WGS sequence"/>
</dbReference>
<dbReference type="OrthoDB" id="7951431at2759"/>
<proteinExistence type="predicted"/>
<evidence type="ECO:0000313" key="1">
    <source>
        <dbReference type="EMBL" id="KIH46477.1"/>
    </source>
</evidence>
<dbReference type="GO" id="GO:0003676">
    <property type="term" value="F:nucleic acid binding"/>
    <property type="evidence" value="ECO:0007669"/>
    <property type="project" value="InterPro"/>
</dbReference>
<protein>
    <submittedName>
        <fullName evidence="1">Uncharacterized protein</fullName>
    </submittedName>
</protein>
<dbReference type="Gene3D" id="3.30.420.10">
    <property type="entry name" value="Ribonuclease H-like superfamily/Ribonuclease H"/>
    <property type="match status" value="1"/>
</dbReference>
<accession>A0A0C2C9K0</accession>
<evidence type="ECO:0000313" key="2">
    <source>
        <dbReference type="Proteomes" id="UP000054047"/>
    </source>
</evidence>
<name>A0A0C2C9K0_9BILA</name>
<dbReference type="EMBL" id="KN769145">
    <property type="protein sequence ID" value="KIH46477.1"/>
    <property type="molecule type" value="Genomic_DNA"/>
</dbReference>
<dbReference type="AlphaFoldDB" id="A0A0C2C9K0"/>
<dbReference type="InterPro" id="IPR036397">
    <property type="entry name" value="RNaseH_sf"/>
</dbReference>
<gene>
    <name evidence="1" type="ORF">ANCDUO_23470</name>
</gene>
<sequence length="94" mass="10646">MELLLISTQNWCLANLSDASEWPTISPVLNVLDFSIWAMLEQKPARKKHTSVQALRKSLEKAQNEIPQDHVRAAVEAYLKRLEAVIRAKGGHIE</sequence>
<keyword evidence="2" id="KW-1185">Reference proteome</keyword>
<reference evidence="1 2" key="1">
    <citation type="submission" date="2013-12" db="EMBL/GenBank/DDBJ databases">
        <title>Draft genome of the parsitic nematode Ancylostoma duodenale.</title>
        <authorList>
            <person name="Mitreva M."/>
        </authorList>
    </citation>
    <scope>NUCLEOTIDE SEQUENCE [LARGE SCALE GENOMIC DNA]</scope>
    <source>
        <strain evidence="1 2">Zhejiang</strain>
    </source>
</reference>